<evidence type="ECO:0000313" key="1">
    <source>
        <dbReference type="EMBL" id="EHI13565.1"/>
    </source>
</evidence>
<keyword evidence="2" id="KW-1185">Reference proteome</keyword>
<gene>
    <name evidence="1" type="ORF">KEK_07197</name>
</gene>
<comment type="caution">
    <text evidence="1">The sequence shown here is derived from an EMBL/GenBank/DDBJ whole genome shotgun (WGS) entry which is preliminary data.</text>
</comment>
<dbReference type="RefSeq" id="WP_003924939.1">
    <property type="nucleotide sequence ID" value="NZ_AGVE01000040.1"/>
</dbReference>
<proteinExistence type="predicted"/>
<accession>G7CEM3</accession>
<dbReference type="EMBL" id="AGVE01000040">
    <property type="protein sequence ID" value="EHI13565.1"/>
    <property type="molecule type" value="Genomic_DNA"/>
</dbReference>
<reference evidence="1 2" key="1">
    <citation type="submission" date="2011-11" db="EMBL/GenBank/DDBJ databases">
        <authorList>
            <consortium name="Tuberculosis Structural Genomics Consortium"/>
            <person name="Ioerger T.R."/>
        </authorList>
    </citation>
    <scope>NUCLEOTIDE SEQUENCE [LARGE SCALE GENOMIC DNA]</scope>
    <source>
        <strain evidence="2">ATCC 19527 / DSM 44167 / CIP 105390 / JCM 6362 / NCTC 10409 / 316</strain>
    </source>
</reference>
<evidence type="ECO:0000313" key="2">
    <source>
        <dbReference type="Proteomes" id="UP000004915"/>
    </source>
</evidence>
<dbReference type="AlphaFoldDB" id="G7CEM3"/>
<organism evidence="1 2">
    <name type="scientific">Mycolicibacterium thermoresistibile (strain ATCC 19527 / DSM 44167 / CIP 105390 / JCM 6362 / NCTC 10409 / 316)</name>
    <name type="common">Mycobacterium thermoresistibile</name>
    <dbReference type="NCBI Taxonomy" id="1078020"/>
    <lineage>
        <taxon>Bacteria</taxon>
        <taxon>Bacillati</taxon>
        <taxon>Actinomycetota</taxon>
        <taxon>Actinomycetes</taxon>
        <taxon>Mycobacteriales</taxon>
        <taxon>Mycobacteriaceae</taxon>
        <taxon>Mycolicibacterium</taxon>
    </lineage>
</organism>
<name>G7CEM3_MYCT3</name>
<dbReference type="Proteomes" id="UP000004915">
    <property type="component" value="Unassembled WGS sequence"/>
</dbReference>
<dbReference type="PATRIC" id="fig|1078020.3.peg.1417"/>
<protein>
    <submittedName>
        <fullName evidence="1">Uncharacterized protein</fullName>
    </submittedName>
</protein>
<sequence>MSNWLTRLIRLMDAVLDPRVAPYHREPLDCDRRRVDNELNAIRSRFRRAHDR</sequence>